<dbReference type="OrthoDB" id="9811016at2"/>
<dbReference type="PANTHER" id="PTHR33969:SF2">
    <property type="entry name" value="SEGREGATION AND CONDENSATION PROTEIN A"/>
    <property type="match status" value="1"/>
</dbReference>
<reference evidence="6 7" key="1">
    <citation type="submission" date="2016-10" db="EMBL/GenBank/DDBJ databases">
        <authorList>
            <person name="de Groot N.N."/>
        </authorList>
    </citation>
    <scope>NUCLEOTIDE SEQUENCE [LARGE SCALE GENOMIC DNA]</scope>
    <source>
        <strain evidence="6 7">CGMCC 1.6134</strain>
    </source>
</reference>
<keyword evidence="7" id="KW-1185">Reference proteome</keyword>
<evidence type="ECO:0000313" key="6">
    <source>
        <dbReference type="EMBL" id="SFL99216.1"/>
    </source>
</evidence>
<evidence type="ECO:0000256" key="2">
    <source>
        <dbReference type="ARBA" id="ARBA00022829"/>
    </source>
</evidence>
<dbReference type="RefSeq" id="WP_090926849.1">
    <property type="nucleotide sequence ID" value="NZ_FOTY01000010.1"/>
</dbReference>
<dbReference type="HAMAP" id="MF_01805">
    <property type="entry name" value="ScpA"/>
    <property type="match status" value="1"/>
</dbReference>
<dbReference type="NCBIfam" id="NF000995">
    <property type="entry name" value="PRK00104.1-4"/>
    <property type="match status" value="1"/>
</dbReference>
<dbReference type="Gene3D" id="1.10.10.580">
    <property type="entry name" value="Structural maintenance of chromosome 1. Chain E"/>
    <property type="match status" value="1"/>
</dbReference>
<evidence type="ECO:0000256" key="1">
    <source>
        <dbReference type="ARBA" id="ARBA00022618"/>
    </source>
</evidence>
<comment type="function">
    <text evidence="5">Participates in chromosomal partition during cell division. May act via the formation of a condensin-like complex containing Smc and ScpB that pull DNA away from mid-cell into both cell halves.</text>
</comment>
<evidence type="ECO:0000256" key="4">
    <source>
        <dbReference type="ARBA" id="ARBA00044777"/>
    </source>
</evidence>
<dbReference type="GO" id="GO:0006260">
    <property type="term" value="P:DNA replication"/>
    <property type="evidence" value="ECO:0007669"/>
    <property type="project" value="UniProtKB-UniRule"/>
</dbReference>
<evidence type="ECO:0000256" key="3">
    <source>
        <dbReference type="ARBA" id="ARBA00023306"/>
    </source>
</evidence>
<proteinExistence type="inferred from homology"/>
<dbReference type="AlphaFoldDB" id="A0A1I4M7V8"/>
<dbReference type="STRING" id="266892.SAMN04488054_11091"/>
<keyword evidence="3 5" id="KW-0131">Cell cycle</keyword>
<dbReference type="PANTHER" id="PTHR33969">
    <property type="entry name" value="SEGREGATION AND CONDENSATION PROTEIN A"/>
    <property type="match status" value="1"/>
</dbReference>
<organism evidence="6 7">
    <name type="scientific">Salibacterium qingdaonense</name>
    <dbReference type="NCBI Taxonomy" id="266892"/>
    <lineage>
        <taxon>Bacteria</taxon>
        <taxon>Bacillati</taxon>
        <taxon>Bacillota</taxon>
        <taxon>Bacilli</taxon>
        <taxon>Bacillales</taxon>
        <taxon>Bacillaceae</taxon>
    </lineage>
</organism>
<dbReference type="GO" id="GO:0005737">
    <property type="term" value="C:cytoplasm"/>
    <property type="evidence" value="ECO:0007669"/>
    <property type="project" value="UniProtKB-SubCell"/>
</dbReference>
<dbReference type="GO" id="GO:0051301">
    <property type="term" value="P:cell division"/>
    <property type="evidence" value="ECO:0007669"/>
    <property type="project" value="UniProtKB-KW"/>
</dbReference>
<dbReference type="Gene3D" id="6.10.250.2410">
    <property type="match status" value="1"/>
</dbReference>
<comment type="subunit">
    <text evidence="5">Component of a cohesin-like complex composed of ScpA, ScpB and the Smc homodimer, in which ScpA and ScpB bind to the head domain of Smc. The presence of the three proteins is required for the association of the complex with DNA.</text>
</comment>
<protein>
    <recommendedName>
        <fullName evidence="4 5">Segregation and condensation protein A</fullName>
    </recommendedName>
</protein>
<comment type="similarity">
    <text evidence="5">Belongs to the ScpA family.</text>
</comment>
<accession>A0A1I4M7V8</accession>
<comment type="subcellular location">
    <subcellularLocation>
        <location evidence="5">Cytoplasm</location>
    </subcellularLocation>
    <text evidence="5">Associated with two foci at the outer edges of the nucleoid region in young cells, and at four foci within both cell halves in older cells.</text>
</comment>
<dbReference type="InterPro" id="IPR023093">
    <property type="entry name" value="ScpA-like_C"/>
</dbReference>
<dbReference type="InterPro" id="IPR003768">
    <property type="entry name" value="ScpA"/>
</dbReference>
<dbReference type="Pfam" id="PF02616">
    <property type="entry name" value="SMC_ScpA"/>
    <property type="match status" value="1"/>
</dbReference>
<evidence type="ECO:0000256" key="5">
    <source>
        <dbReference type="HAMAP-Rule" id="MF_01805"/>
    </source>
</evidence>
<dbReference type="GO" id="GO:0007059">
    <property type="term" value="P:chromosome segregation"/>
    <property type="evidence" value="ECO:0007669"/>
    <property type="project" value="UniProtKB-UniRule"/>
</dbReference>
<sequence>MERYSVQIDTFQGPLDLLLHLIQQAEVDIYNIPVAEITEQYLHYVQTMQELELDIASEYLVMAATLLEIKSQMLLPGEEDPGEDAFVEEEDPRQELMSRLVEYKKYKEAAVELREKEQEGAGRYAKGSSMDEEAIEEKYAAAVPENLSLFDMLDAYQKLKERVRYHTPKETKIKGGEVTIEDRMTSILSFLEDKQNGITFIELFPSGERSHMVVSFLAVLELMKHKQITCVQEENFEEIMVYQTEEELVGE</sequence>
<keyword evidence="2 5" id="KW-0159">Chromosome partition</keyword>
<evidence type="ECO:0000313" key="7">
    <source>
        <dbReference type="Proteomes" id="UP000199668"/>
    </source>
</evidence>
<dbReference type="EMBL" id="FOTY01000010">
    <property type="protein sequence ID" value="SFL99216.1"/>
    <property type="molecule type" value="Genomic_DNA"/>
</dbReference>
<keyword evidence="1 5" id="KW-0132">Cell division</keyword>
<dbReference type="Proteomes" id="UP000199668">
    <property type="component" value="Unassembled WGS sequence"/>
</dbReference>
<keyword evidence="5" id="KW-0963">Cytoplasm</keyword>
<name>A0A1I4M7V8_9BACI</name>
<gene>
    <name evidence="5" type="primary">scpA</name>
    <name evidence="6" type="ORF">SAMN04488054_11091</name>
</gene>